<dbReference type="EMBL" id="JARBHB010000017">
    <property type="protein sequence ID" value="KAJ8866135.1"/>
    <property type="molecule type" value="Genomic_DNA"/>
</dbReference>
<feature type="domain" description="Ig-like" evidence="3">
    <location>
        <begin position="135"/>
        <end position="173"/>
    </location>
</feature>
<gene>
    <name evidence="4" type="ORF">PR048_033659</name>
</gene>
<name>A0ABQ9G0Y2_9NEOP</name>
<dbReference type="InterPro" id="IPR013098">
    <property type="entry name" value="Ig_I-set"/>
</dbReference>
<keyword evidence="5" id="KW-1185">Reference proteome</keyword>
<protein>
    <recommendedName>
        <fullName evidence="3">Ig-like domain-containing protein</fullName>
    </recommendedName>
</protein>
<feature type="region of interest" description="Disordered" evidence="2">
    <location>
        <begin position="454"/>
        <end position="518"/>
    </location>
</feature>
<dbReference type="PROSITE" id="PS50835">
    <property type="entry name" value="IG_LIKE"/>
    <property type="match status" value="1"/>
</dbReference>
<dbReference type="InterPro" id="IPR013783">
    <property type="entry name" value="Ig-like_fold"/>
</dbReference>
<evidence type="ECO:0000259" key="3">
    <source>
        <dbReference type="PROSITE" id="PS50835"/>
    </source>
</evidence>
<dbReference type="InterPro" id="IPR036179">
    <property type="entry name" value="Ig-like_dom_sf"/>
</dbReference>
<evidence type="ECO:0000256" key="2">
    <source>
        <dbReference type="SAM" id="MobiDB-lite"/>
    </source>
</evidence>
<dbReference type="Pfam" id="PF07679">
    <property type="entry name" value="I-set"/>
    <property type="match status" value="1"/>
</dbReference>
<feature type="compositionally biased region" description="Polar residues" evidence="2">
    <location>
        <begin position="459"/>
        <end position="475"/>
    </location>
</feature>
<dbReference type="SUPFAM" id="SSF48726">
    <property type="entry name" value="Immunoglobulin"/>
    <property type="match status" value="1"/>
</dbReference>
<comment type="caution">
    <text evidence="4">The sequence shown here is derived from an EMBL/GenBank/DDBJ whole genome shotgun (WGS) entry which is preliminary data.</text>
</comment>
<dbReference type="PANTHER" id="PTHR10075">
    <property type="entry name" value="BASIGIN RELATED"/>
    <property type="match status" value="1"/>
</dbReference>
<proteinExistence type="predicted"/>
<accession>A0ABQ9G0Y2</accession>
<dbReference type="InterPro" id="IPR007110">
    <property type="entry name" value="Ig-like_dom"/>
</dbReference>
<reference evidence="4 5" key="1">
    <citation type="submission" date="2023-02" db="EMBL/GenBank/DDBJ databases">
        <title>LHISI_Scaffold_Assembly.</title>
        <authorList>
            <person name="Stuart O.P."/>
            <person name="Cleave R."/>
            <person name="Magrath M.J.L."/>
            <person name="Mikheyev A.S."/>
        </authorList>
    </citation>
    <scope>NUCLEOTIDE SEQUENCE [LARGE SCALE GENOMIC DNA]</scope>
    <source>
        <strain evidence="4">Daus_M_001</strain>
        <tissue evidence="4">Leg muscle</tissue>
    </source>
</reference>
<organism evidence="4 5">
    <name type="scientific">Dryococelus australis</name>
    <dbReference type="NCBI Taxonomy" id="614101"/>
    <lineage>
        <taxon>Eukaryota</taxon>
        <taxon>Metazoa</taxon>
        <taxon>Ecdysozoa</taxon>
        <taxon>Arthropoda</taxon>
        <taxon>Hexapoda</taxon>
        <taxon>Insecta</taxon>
        <taxon>Pterygota</taxon>
        <taxon>Neoptera</taxon>
        <taxon>Polyneoptera</taxon>
        <taxon>Phasmatodea</taxon>
        <taxon>Verophasmatodea</taxon>
        <taxon>Anareolatae</taxon>
        <taxon>Phasmatidae</taxon>
        <taxon>Eurycanthinae</taxon>
        <taxon>Dryococelus</taxon>
    </lineage>
</organism>
<evidence type="ECO:0000313" key="4">
    <source>
        <dbReference type="EMBL" id="KAJ8866135.1"/>
    </source>
</evidence>
<keyword evidence="1" id="KW-0393">Immunoglobulin domain</keyword>
<dbReference type="Proteomes" id="UP001159363">
    <property type="component" value="Chromosome 16"/>
</dbReference>
<sequence>MEQRRNARAGNSAIVRRDSHMRKSGIEPVSPKCAVGRRLWLRATIVVSICCQVWLRATIVGIHMLSSLATSHDSWYPYATVKKSNILSRKERSNSSAGVLGIPEIMGVDFKGPNTLEPTALIHLLSCVLQSDHAPPALLYSFIEQTLQPGPAVSLKCSAAGNPTPHISWTLDGFPLPTNGRVVSGVVLTNRTMVSSNTDTLMVHTTPDITLYFIAMVETRKDTEKVGIAEELFNNRKNIRQLIDDTIFPEDRPKPSTKRVWTEEQRRAVGEKMRKSWEGRKKKTNQKELTIFGYTETSLVSGSAFPPTFVLLVLATPTTPTVVCNTYYWLVVSQWSGRHWHAHQMPHRHYARSTKLARKLFVDPFFLWDFKRGDRDMRINSLIASTRKGLYWRAVLLTITRLHETFSEDPVIKGLMHWNHTFAPLNKTTATYTPCLFHPLPCTHHVYLSGPMRIRGRRTSPSVSQPAQDPANTGETGDPRENPPTSGIRSDPAGDRTLFTLLGDEQSNRSATAAPERK</sequence>
<evidence type="ECO:0000313" key="5">
    <source>
        <dbReference type="Proteomes" id="UP001159363"/>
    </source>
</evidence>
<evidence type="ECO:0000256" key="1">
    <source>
        <dbReference type="ARBA" id="ARBA00023319"/>
    </source>
</evidence>
<dbReference type="PANTHER" id="PTHR10075:SF14">
    <property type="entry name" value="CELL ADHESION MOLECULE DSCAM2-RELATED"/>
    <property type="match status" value="1"/>
</dbReference>
<dbReference type="Gene3D" id="2.60.40.10">
    <property type="entry name" value="Immunoglobulins"/>
    <property type="match status" value="1"/>
</dbReference>